<evidence type="ECO:0000313" key="2">
    <source>
        <dbReference type="Proteomes" id="UP001341840"/>
    </source>
</evidence>
<organism evidence="1 2">
    <name type="scientific">Stylosanthes scabra</name>
    <dbReference type="NCBI Taxonomy" id="79078"/>
    <lineage>
        <taxon>Eukaryota</taxon>
        <taxon>Viridiplantae</taxon>
        <taxon>Streptophyta</taxon>
        <taxon>Embryophyta</taxon>
        <taxon>Tracheophyta</taxon>
        <taxon>Spermatophyta</taxon>
        <taxon>Magnoliopsida</taxon>
        <taxon>eudicotyledons</taxon>
        <taxon>Gunneridae</taxon>
        <taxon>Pentapetalae</taxon>
        <taxon>rosids</taxon>
        <taxon>fabids</taxon>
        <taxon>Fabales</taxon>
        <taxon>Fabaceae</taxon>
        <taxon>Papilionoideae</taxon>
        <taxon>50 kb inversion clade</taxon>
        <taxon>dalbergioids sensu lato</taxon>
        <taxon>Dalbergieae</taxon>
        <taxon>Pterocarpus clade</taxon>
        <taxon>Stylosanthes</taxon>
    </lineage>
</organism>
<dbReference type="Proteomes" id="UP001341840">
    <property type="component" value="Unassembled WGS sequence"/>
</dbReference>
<protein>
    <submittedName>
        <fullName evidence="1">Uncharacterized protein</fullName>
    </submittedName>
</protein>
<reference evidence="1 2" key="1">
    <citation type="journal article" date="2023" name="Plants (Basel)">
        <title>Bridging the Gap: Combining Genomics and Transcriptomics Approaches to Understand Stylosanthes scabra, an Orphan Legume from the Brazilian Caatinga.</title>
        <authorList>
            <person name="Ferreira-Neto J.R.C."/>
            <person name="da Silva M.D."/>
            <person name="Binneck E."/>
            <person name="de Melo N.F."/>
            <person name="da Silva R.H."/>
            <person name="de Melo A.L.T.M."/>
            <person name="Pandolfi V."/>
            <person name="Bustamante F.O."/>
            <person name="Brasileiro-Vidal A.C."/>
            <person name="Benko-Iseppon A.M."/>
        </authorList>
    </citation>
    <scope>NUCLEOTIDE SEQUENCE [LARGE SCALE GENOMIC DNA]</scope>
    <source>
        <tissue evidence="1">Leaves</tissue>
    </source>
</reference>
<sequence>MISSLCVAFQDISDELDLKIKKNLIGEIASFEQDWREKCIVSAVKDQGSHGSSGRSGIDSGRLGADSGRWLLGSGLPGCDSGRLGVQLFCCNFPRNVPGSNQL</sequence>
<gene>
    <name evidence="1" type="ORF">PIB30_046525</name>
</gene>
<keyword evidence="2" id="KW-1185">Reference proteome</keyword>
<comment type="caution">
    <text evidence="1">The sequence shown here is derived from an EMBL/GenBank/DDBJ whole genome shotgun (WGS) entry which is preliminary data.</text>
</comment>
<evidence type="ECO:0000313" key="1">
    <source>
        <dbReference type="EMBL" id="MED6123144.1"/>
    </source>
</evidence>
<dbReference type="EMBL" id="JASCZI010030499">
    <property type="protein sequence ID" value="MED6123144.1"/>
    <property type="molecule type" value="Genomic_DNA"/>
</dbReference>
<proteinExistence type="predicted"/>
<name>A0ABU6RGL4_9FABA</name>
<accession>A0ABU6RGL4</accession>